<dbReference type="SUPFAM" id="SSF55874">
    <property type="entry name" value="ATPase domain of HSP90 chaperone/DNA topoisomerase II/histidine kinase"/>
    <property type="match status" value="1"/>
</dbReference>
<dbReference type="eggNOG" id="COG3706">
    <property type="taxonomic scope" value="Bacteria"/>
</dbReference>
<dbReference type="HOGENOM" id="CLU_000445_43_7_0"/>
<sequence length="563" mass="61471">MKILVADDTIVNRRILEALLGKDGHTVVLAEDGKQAVALFEQEQPDLVIMDLMMPEMDGYQATKLIKQQTGSRFVPVIFLTAVTNEDVLAKCIAHGGDDFLTKPYNHTILRAKIAAWERIQNLHATVTAQKDELEGHHARFLHEQDVASTIRNNVLGGGCLDQIGINYHLAPAATLSGDLILAATHPTGVLHLMIGDFTGHGLSAAIGALPVADIFYRMTERGFTLRDILIELNRKLKRTLPTGLFCAASLVELDARRGSAAIWNGGLPDVLVFNSGAGCRLQVPSQHPPLGVLDEADLHTGMQEVSLEPGDRLYLYSDGVIEACNPTGNQFGESRLIEGLTNNREPDRLFDEILASLTSFTAGTVQQDDVTLVELPCDLITARLLAPETTAPPQPPWPLEWRMELSLSPDAVRAVDPVPELLQILNQVPGLPQHKERLFTILAELMTNAIDHGLLGLDSSLKHSPEGFDAYYRERDARLAELRDGQVRIALTHVPLHRGSQLTIRIEDSGPGFDFTRPNTDLAMNDTGAGRGIALISSLCQKINFHGKGNCVEVVYALEPAA</sequence>
<dbReference type="Proteomes" id="UP000001660">
    <property type="component" value="Chromosome"/>
</dbReference>
<name>D8PF30_9BACT</name>
<dbReference type="SMART" id="SM00331">
    <property type="entry name" value="PP2C_SIG"/>
    <property type="match status" value="1"/>
</dbReference>
<dbReference type="InterPro" id="IPR036457">
    <property type="entry name" value="PPM-type-like_dom_sf"/>
</dbReference>
<organism evidence="4 5">
    <name type="scientific">Nitrospira defluvii</name>
    <dbReference type="NCBI Taxonomy" id="330214"/>
    <lineage>
        <taxon>Bacteria</taxon>
        <taxon>Pseudomonadati</taxon>
        <taxon>Nitrospirota</taxon>
        <taxon>Nitrospiria</taxon>
        <taxon>Nitrospirales</taxon>
        <taxon>Nitrospiraceae</taxon>
        <taxon>Nitrospira</taxon>
    </lineage>
</organism>
<dbReference type="STRING" id="330214.NIDE2119"/>
<evidence type="ECO:0000313" key="5">
    <source>
        <dbReference type="Proteomes" id="UP000001660"/>
    </source>
</evidence>
<feature type="domain" description="Response regulatory" evidence="3">
    <location>
        <begin position="2"/>
        <end position="118"/>
    </location>
</feature>
<dbReference type="eggNOG" id="COG2208">
    <property type="taxonomic scope" value="Bacteria"/>
</dbReference>
<dbReference type="SMART" id="SM00448">
    <property type="entry name" value="REC"/>
    <property type="match status" value="1"/>
</dbReference>
<dbReference type="Pfam" id="PF07228">
    <property type="entry name" value="SpoIIE"/>
    <property type="match status" value="1"/>
</dbReference>
<dbReference type="InterPro" id="IPR011006">
    <property type="entry name" value="CheY-like_superfamily"/>
</dbReference>
<dbReference type="GO" id="GO:0000160">
    <property type="term" value="P:phosphorelay signal transduction system"/>
    <property type="evidence" value="ECO:0007669"/>
    <property type="project" value="InterPro"/>
</dbReference>
<evidence type="ECO:0000256" key="2">
    <source>
        <dbReference type="PROSITE-ProRule" id="PRU00169"/>
    </source>
</evidence>
<dbReference type="InterPro" id="IPR052016">
    <property type="entry name" value="Bact_Sigma-Reg"/>
</dbReference>
<keyword evidence="5" id="KW-1185">Reference proteome</keyword>
<reference evidence="4 5" key="1">
    <citation type="journal article" date="2010" name="Proc. Natl. Acad. Sci. U.S.A.">
        <title>A Nitrospira metagenome illuminates the physiology and evolution of globally important nitrite-oxidizing bacteria.</title>
        <authorList>
            <person name="Lucker S."/>
            <person name="Wagner M."/>
            <person name="Maixner F."/>
            <person name="Pelletier E."/>
            <person name="Koch H."/>
            <person name="Vacherie B."/>
            <person name="Rattei T."/>
            <person name="Sinninghe Damste J."/>
            <person name="Spieck E."/>
            <person name="Le Paslier D."/>
            <person name="Daims H."/>
        </authorList>
    </citation>
    <scope>NUCLEOTIDE SEQUENCE [LARGE SCALE GENOMIC DNA]</scope>
</reference>
<dbReference type="OrthoDB" id="9811749at2"/>
<dbReference type="Gene3D" id="3.30.565.10">
    <property type="entry name" value="Histidine kinase-like ATPase, C-terminal domain"/>
    <property type="match status" value="1"/>
</dbReference>
<dbReference type="PROSITE" id="PS50110">
    <property type="entry name" value="RESPONSE_REGULATORY"/>
    <property type="match status" value="1"/>
</dbReference>
<keyword evidence="1" id="KW-0378">Hydrolase</keyword>
<dbReference type="InterPro" id="IPR001789">
    <property type="entry name" value="Sig_transdc_resp-reg_receiver"/>
</dbReference>
<feature type="modified residue" description="4-aspartylphosphate" evidence="2">
    <location>
        <position position="51"/>
    </location>
</feature>
<dbReference type="EMBL" id="FP929003">
    <property type="protein sequence ID" value="CBK41839.1"/>
    <property type="molecule type" value="Genomic_DNA"/>
</dbReference>
<proteinExistence type="predicted"/>
<accession>D8PF30</accession>
<dbReference type="CDD" id="cd16936">
    <property type="entry name" value="HATPase_RsbW-like"/>
    <property type="match status" value="1"/>
</dbReference>
<dbReference type="PANTHER" id="PTHR43156">
    <property type="entry name" value="STAGE II SPORULATION PROTEIN E-RELATED"/>
    <property type="match status" value="1"/>
</dbReference>
<dbReference type="InterPro" id="IPR003594">
    <property type="entry name" value="HATPase_dom"/>
</dbReference>
<dbReference type="Gene3D" id="3.40.50.2300">
    <property type="match status" value="1"/>
</dbReference>
<dbReference type="InterPro" id="IPR001932">
    <property type="entry name" value="PPM-type_phosphatase-like_dom"/>
</dbReference>
<evidence type="ECO:0000259" key="3">
    <source>
        <dbReference type="PROSITE" id="PS50110"/>
    </source>
</evidence>
<evidence type="ECO:0000256" key="1">
    <source>
        <dbReference type="ARBA" id="ARBA00022801"/>
    </source>
</evidence>
<dbReference type="Pfam" id="PF00072">
    <property type="entry name" value="Response_reg"/>
    <property type="match status" value="1"/>
</dbReference>
<dbReference type="Gene3D" id="3.60.40.10">
    <property type="entry name" value="PPM-type phosphatase domain"/>
    <property type="match status" value="1"/>
</dbReference>
<dbReference type="KEGG" id="nde:NIDE2119"/>
<keyword evidence="4" id="KW-0418">Kinase</keyword>
<keyword evidence="2" id="KW-0597">Phosphoprotein</keyword>
<keyword evidence="4" id="KW-0808">Transferase</keyword>
<protein>
    <submittedName>
        <fullName evidence="4">Putative Histidine kinase with protein phosphatase region</fullName>
    </submittedName>
</protein>
<dbReference type="InterPro" id="IPR036890">
    <property type="entry name" value="HATPase_C_sf"/>
</dbReference>
<dbReference type="Pfam" id="PF13581">
    <property type="entry name" value="HATPase_c_2"/>
    <property type="match status" value="1"/>
</dbReference>
<evidence type="ECO:0000313" key="4">
    <source>
        <dbReference type="EMBL" id="CBK41839.1"/>
    </source>
</evidence>
<dbReference type="eggNOG" id="COG2172">
    <property type="taxonomic scope" value="Bacteria"/>
</dbReference>
<dbReference type="SUPFAM" id="SSF52172">
    <property type="entry name" value="CheY-like"/>
    <property type="match status" value="1"/>
</dbReference>
<dbReference type="GO" id="GO:0016791">
    <property type="term" value="F:phosphatase activity"/>
    <property type="evidence" value="ECO:0007669"/>
    <property type="project" value="TreeGrafter"/>
</dbReference>
<dbReference type="PANTHER" id="PTHR43156:SF2">
    <property type="entry name" value="STAGE II SPORULATION PROTEIN E"/>
    <property type="match status" value="1"/>
</dbReference>
<dbReference type="AlphaFoldDB" id="D8PF30"/>
<dbReference type="GO" id="GO:0016301">
    <property type="term" value="F:kinase activity"/>
    <property type="evidence" value="ECO:0007669"/>
    <property type="project" value="UniProtKB-KW"/>
</dbReference>
<gene>
    <name evidence="4" type="ORF">NIDE2119</name>
</gene>